<dbReference type="SUPFAM" id="SSF55729">
    <property type="entry name" value="Acyl-CoA N-acyltransferases (Nat)"/>
    <property type="match status" value="1"/>
</dbReference>
<dbReference type="PROSITE" id="PS00165">
    <property type="entry name" value="DEHYDRATASE_SER_THR"/>
    <property type="match status" value="1"/>
</dbReference>
<dbReference type="OrthoDB" id="9811476at2"/>
<dbReference type="InterPro" id="IPR036052">
    <property type="entry name" value="TrpB-like_PALP_sf"/>
</dbReference>
<dbReference type="PANTHER" id="PTHR43050:SF1">
    <property type="entry name" value="SERINE RACEMASE"/>
    <property type="match status" value="1"/>
</dbReference>
<dbReference type="Pfam" id="PF00291">
    <property type="entry name" value="PALP"/>
    <property type="match status" value="1"/>
</dbReference>
<dbReference type="InterPro" id="IPR000634">
    <property type="entry name" value="Ser/Thr_deHydtase_PyrdxlP-BS"/>
</dbReference>
<evidence type="ECO:0000256" key="11">
    <source>
        <dbReference type="ARBA" id="ARBA00025527"/>
    </source>
</evidence>
<evidence type="ECO:0000256" key="1">
    <source>
        <dbReference type="ARBA" id="ARBA00001274"/>
    </source>
</evidence>
<dbReference type="GO" id="GO:0030378">
    <property type="term" value="F:serine racemase activity"/>
    <property type="evidence" value="ECO:0007669"/>
    <property type="project" value="TreeGrafter"/>
</dbReference>
<comment type="function">
    <text evidence="11">Catalyzes the anaerobic formation of alpha-ketobutyrate and ammonia from threonine in a two-step reaction. The first step involved a dehydration of threonine and a production of enamine intermediates (aminocrotonate), which tautomerizes to its imine form (iminobutyrate). Both intermediates are unstable and short-lived. The second step is the nonenzymatic hydrolysis of the enamine/imine intermediates to form 2-ketobutyrate and free ammonia. In the low water environment of the cell, the second step is accelerated by RidA.</text>
</comment>
<dbReference type="PROSITE" id="PS51186">
    <property type="entry name" value="GNAT"/>
    <property type="match status" value="1"/>
</dbReference>
<dbReference type="GO" id="GO:0004794">
    <property type="term" value="F:threonine deaminase activity"/>
    <property type="evidence" value="ECO:0007669"/>
    <property type="project" value="UniProtKB-EC"/>
</dbReference>
<accession>A0A2T0QZL1</accession>
<keyword evidence="15" id="KW-1185">Reference proteome</keyword>
<dbReference type="GO" id="GO:0003941">
    <property type="term" value="F:L-serine ammonia-lyase activity"/>
    <property type="evidence" value="ECO:0007669"/>
    <property type="project" value="TreeGrafter"/>
</dbReference>
<name>A0A2T0QZL1_9ACTN</name>
<proteinExistence type="inferred from homology"/>
<dbReference type="CDD" id="cd04301">
    <property type="entry name" value="NAT_SF"/>
    <property type="match status" value="1"/>
</dbReference>
<comment type="similarity">
    <text evidence="6">Belongs to the serine/threonine dehydratase family.</text>
</comment>
<comment type="catalytic activity">
    <reaction evidence="1">
        <text>L-threonine = 2-oxobutanoate + NH4(+)</text>
        <dbReference type="Rhea" id="RHEA:22108"/>
        <dbReference type="ChEBI" id="CHEBI:16763"/>
        <dbReference type="ChEBI" id="CHEBI:28938"/>
        <dbReference type="ChEBI" id="CHEBI:57926"/>
        <dbReference type="EC" id="4.3.1.19"/>
    </reaction>
</comment>
<evidence type="ECO:0000259" key="13">
    <source>
        <dbReference type="PROSITE" id="PS51186"/>
    </source>
</evidence>
<dbReference type="InterPro" id="IPR016181">
    <property type="entry name" value="Acyl_CoA_acyltransferase"/>
</dbReference>
<dbReference type="Pfam" id="PF00583">
    <property type="entry name" value="Acetyltransf_1"/>
    <property type="match status" value="1"/>
</dbReference>
<evidence type="ECO:0000256" key="9">
    <source>
        <dbReference type="ARBA" id="ARBA00022898"/>
    </source>
</evidence>
<reference evidence="14 15" key="1">
    <citation type="submission" date="2018-03" db="EMBL/GenBank/DDBJ databases">
        <title>Genomic Encyclopedia of Archaeal and Bacterial Type Strains, Phase II (KMG-II): from individual species to whole genera.</title>
        <authorList>
            <person name="Goeker M."/>
        </authorList>
    </citation>
    <scope>NUCLEOTIDE SEQUENCE [LARGE SCALE GENOMIC DNA]</scope>
    <source>
        <strain evidence="14 15">DSM 19711</strain>
    </source>
</reference>
<evidence type="ECO:0000256" key="10">
    <source>
        <dbReference type="ARBA" id="ARBA00023239"/>
    </source>
</evidence>
<evidence type="ECO:0000256" key="2">
    <source>
        <dbReference type="ARBA" id="ARBA00001913"/>
    </source>
</evidence>
<dbReference type="EC" id="4.3.1.19" evidence="7"/>
<evidence type="ECO:0000256" key="12">
    <source>
        <dbReference type="ARBA" id="ARBA00031427"/>
    </source>
</evidence>
<comment type="caution">
    <text evidence="14">The sequence shown here is derived from an EMBL/GenBank/DDBJ whole genome shotgun (WGS) entry which is preliminary data.</text>
</comment>
<dbReference type="GO" id="GO:0018114">
    <property type="term" value="F:threonine racemase activity"/>
    <property type="evidence" value="ECO:0007669"/>
    <property type="project" value="TreeGrafter"/>
</dbReference>
<gene>
    <name evidence="14" type="ORF">CLV37_11180</name>
</gene>
<evidence type="ECO:0000313" key="15">
    <source>
        <dbReference type="Proteomes" id="UP000238083"/>
    </source>
</evidence>
<evidence type="ECO:0000256" key="5">
    <source>
        <dbReference type="ARBA" id="ARBA00001946"/>
    </source>
</evidence>
<dbReference type="SUPFAM" id="SSF53686">
    <property type="entry name" value="Tryptophan synthase beta subunit-like PLP-dependent enzymes"/>
    <property type="match status" value="1"/>
</dbReference>
<dbReference type="CDD" id="cd01562">
    <property type="entry name" value="Thr-dehyd"/>
    <property type="match status" value="1"/>
</dbReference>
<dbReference type="Proteomes" id="UP000238083">
    <property type="component" value="Unassembled WGS sequence"/>
</dbReference>
<evidence type="ECO:0000256" key="4">
    <source>
        <dbReference type="ARBA" id="ARBA00001936"/>
    </source>
</evidence>
<sequence>MTVLLRRPAEADWERWRDLRLRMLADTPQAFAERLETARGHDEAEWRFRCRRTWEPGSFTVVAEDAASGEWVGTMGAFTDPRQGLFLVSVYVDPGHRGNGLADRLLAEVMRWARTRPGADGMVLHVHEENPRAQAFYRRWGFEDTGVRVPYVLDRTQRELEMRVAFTEPGLELEDVLDAARQIEGVAHRTPVLTSRRLDAHAGSQVFCKAENFQRVGAFKFRGAYNVVSRLSPAELERGVLAYSSGNHAQAVALSAAMVGTRSVIVMPADTPAVKVEATRGYGAEVVTYDRYTQDRVGLGNAMAAERGMTIVPPYEHHGVMAGQGTAVLELLEETGAVDTLLVPVGGGGLIAGSSTVARALHPRTRVVGVEPEAGDDTLRSLRAGRRVRIEVPRTIADGQAAEVPGELTFAVNSRRVDDVVLVSDAELRAALLYAFDVLKVVLEPSGACALAAVLFGRGFERGERVGLVLSGGNVGSARFRELTAPGQDVAAF</sequence>
<dbReference type="GO" id="GO:0005524">
    <property type="term" value="F:ATP binding"/>
    <property type="evidence" value="ECO:0007669"/>
    <property type="project" value="TreeGrafter"/>
</dbReference>
<feature type="domain" description="N-acetyltransferase" evidence="13">
    <location>
        <begin position="3"/>
        <end position="167"/>
    </location>
</feature>
<dbReference type="InterPro" id="IPR001926">
    <property type="entry name" value="TrpB-like_PALP"/>
</dbReference>
<dbReference type="InterPro" id="IPR000182">
    <property type="entry name" value="GNAT_dom"/>
</dbReference>
<dbReference type="GO" id="GO:0070179">
    <property type="term" value="P:D-serine biosynthetic process"/>
    <property type="evidence" value="ECO:0007669"/>
    <property type="project" value="TreeGrafter"/>
</dbReference>
<dbReference type="GO" id="GO:0000287">
    <property type="term" value="F:magnesium ion binding"/>
    <property type="evidence" value="ECO:0007669"/>
    <property type="project" value="TreeGrafter"/>
</dbReference>
<dbReference type="PANTHER" id="PTHR43050">
    <property type="entry name" value="SERINE / THREONINE RACEMASE FAMILY MEMBER"/>
    <property type="match status" value="1"/>
</dbReference>
<dbReference type="GO" id="GO:0016747">
    <property type="term" value="F:acyltransferase activity, transferring groups other than amino-acyl groups"/>
    <property type="evidence" value="ECO:0007669"/>
    <property type="project" value="InterPro"/>
</dbReference>
<dbReference type="GO" id="GO:0030170">
    <property type="term" value="F:pyridoxal phosphate binding"/>
    <property type="evidence" value="ECO:0007669"/>
    <property type="project" value="InterPro"/>
</dbReference>
<dbReference type="EMBL" id="PVZF01000011">
    <property type="protein sequence ID" value="PRY12124.1"/>
    <property type="molecule type" value="Genomic_DNA"/>
</dbReference>
<keyword evidence="8" id="KW-0460">Magnesium</keyword>
<comment type="cofactor">
    <cofactor evidence="3">
        <name>pyridoxal 5'-phosphate</name>
        <dbReference type="ChEBI" id="CHEBI:597326"/>
    </cofactor>
</comment>
<evidence type="ECO:0000256" key="3">
    <source>
        <dbReference type="ARBA" id="ARBA00001933"/>
    </source>
</evidence>
<evidence type="ECO:0000313" key="14">
    <source>
        <dbReference type="EMBL" id="PRY12124.1"/>
    </source>
</evidence>
<comment type="cofactor">
    <cofactor evidence="5">
        <name>Mg(2+)</name>
        <dbReference type="ChEBI" id="CHEBI:18420"/>
    </cofactor>
</comment>
<organism evidence="14 15">
    <name type="scientific">Kineococcus rhizosphaerae</name>
    <dbReference type="NCBI Taxonomy" id="559628"/>
    <lineage>
        <taxon>Bacteria</taxon>
        <taxon>Bacillati</taxon>
        <taxon>Actinomycetota</taxon>
        <taxon>Actinomycetes</taxon>
        <taxon>Kineosporiales</taxon>
        <taxon>Kineosporiaceae</taxon>
        <taxon>Kineococcus</taxon>
    </lineage>
</organism>
<evidence type="ECO:0000256" key="8">
    <source>
        <dbReference type="ARBA" id="ARBA00022842"/>
    </source>
</evidence>
<dbReference type="Gene3D" id="3.40.630.30">
    <property type="match status" value="1"/>
</dbReference>
<dbReference type="Gene3D" id="3.40.50.1100">
    <property type="match status" value="2"/>
</dbReference>
<keyword evidence="9" id="KW-0663">Pyridoxal phosphate</keyword>
<protein>
    <recommendedName>
        <fullName evidence="7">threonine ammonia-lyase</fullName>
        <ecNumber evidence="7">4.3.1.19</ecNumber>
    </recommendedName>
    <alternativeName>
        <fullName evidence="12">Threonine deaminase</fullName>
    </alternativeName>
</protein>
<evidence type="ECO:0000256" key="7">
    <source>
        <dbReference type="ARBA" id="ARBA00012096"/>
    </source>
</evidence>
<comment type="cofactor">
    <cofactor evidence="4">
        <name>Mn(2+)</name>
        <dbReference type="ChEBI" id="CHEBI:29035"/>
    </cofactor>
</comment>
<comment type="cofactor">
    <cofactor evidence="2">
        <name>Ca(2+)</name>
        <dbReference type="ChEBI" id="CHEBI:29108"/>
    </cofactor>
</comment>
<evidence type="ECO:0000256" key="6">
    <source>
        <dbReference type="ARBA" id="ARBA00010869"/>
    </source>
</evidence>
<dbReference type="AlphaFoldDB" id="A0A2T0QZL1"/>
<keyword evidence="10" id="KW-0456">Lyase</keyword>
<dbReference type="FunFam" id="3.40.50.1100:FF:000005">
    <property type="entry name" value="Threonine dehydratase catabolic"/>
    <property type="match status" value="1"/>
</dbReference>